<dbReference type="Proteomes" id="UP001148662">
    <property type="component" value="Unassembled WGS sequence"/>
</dbReference>
<evidence type="ECO:0000313" key="1">
    <source>
        <dbReference type="EMBL" id="KAJ3551667.1"/>
    </source>
</evidence>
<accession>A0ACC1T2P5</accession>
<comment type="caution">
    <text evidence="1">The sequence shown here is derived from an EMBL/GenBank/DDBJ whole genome shotgun (WGS) entry which is preliminary data.</text>
</comment>
<keyword evidence="2" id="KW-1185">Reference proteome</keyword>
<dbReference type="EMBL" id="JANHOG010000769">
    <property type="protein sequence ID" value="KAJ3551667.1"/>
    <property type="molecule type" value="Genomic_DNA"/>
</dbReference>
<sequence>MRYELVQTVAQTHTFILENPGENESERADSEMDAEGETDSEVDAEGETDDDIEGTPQIPAAPDSATPYENMMSYMLHSSDY</sequence>
<gene>
    <name evidence="1" type="ORF">NM688_g4574</name>
</gene>
<organism evidence="1 2">
    <name type="scientific">Phlebia brevispora</name>
    <dbReference type="NCBI Taxonomy" id="194682"/>
    <lineage>
        <taxon>Eukaryota</taxon>
        <taxon>Fungi</taxon>
        <taxon>Dikarya</taxon>
        <taxon>Basidiomycota</taxon>
        <taxon>Agaricomycotina</taxon>
        <taxon>Agaricomycetes</taxon>
        <taxon>Polyporales</taxon>
        <taxon>Meruliaceae</taxon>
        <taxon>Phlebia</taxon>
    </lineage>
</organism>
<reference evidence="1" key="1">
    <citation type="submission" date="2022-07" db="EMBL/GenBank/DDBJ databases">
        <title>Genome Sequence of Phlebia brevispora.</title>
        <authorList>
            <person name="Buettner E."/>
        </authorList>
    </citation>
    <scope>NUCLEOTIDE SEQUENCE</scope>
    <source>
        <strain evidence="1">MPL23</strain>
    </source>
</reference>
<protein>
    <submittedName>
        <fullName evidence="1">Uncharacterized protein</fullName>
    </submittedName>
</protein>
<name>A0ACC1T2P5_9APHY</name>
<proteinExistence type="predicted"/>
<evidence type="ECO:0000313" key="2">
    <source>
        <dbReference type="Proteomes" id="UP001148662"/>
    </source>
</evidence>